<evidence type="ECO:0000313" key="2">
    <source>
        <dbReference type="EMBL" id="UOO96966.1"/>
    </source>
</evidence>
<dbReference type="PANTHER" id="PTHR43244">
    <property type="match status" value="1"/>
</dbReference>
<dbReference type="CDD" id="cd01097">
    <property type="entry name" value="Tetrahydromethanopterin_reductase"/>
    <property type="match status" value="1"/>
</dbReference>
<organism evidence="2 3">
    <name type="scientific">Halococcus dombrowskii</name>
    <dbReference type="NCBI Taxonomy" id="179637"/>
    <lineage>
        <taxon>Archaea</taxon>
        <taxon>Methanobacteriati</taxon>
        <taxon>Methanobacteriota</taxon>
        <taxon>Stenosarchaea group</taxon>
        <taxon>Halobacteria</taxon>
        <taxon>Halobacteriales</taxon>
        <taxon>Halococcaceae</taxon>
        <taxon>Halococcus</taxon>
    </lineage>
</organism>
<dbReference type="AlphaFoldDB" id="A0AAX3AS99"/>
<feature type="domain" description="Luciferase-like" evidence="1">
    <location>
        <begin position="30"/>
        <end position="332"/>
    </location>
</feature>
<evidence type="ECO:0000259" key="1">
    <source>
        <dbReference type="Pfam" id="PF00296"/>
    </source>
</evidence>
<evidence type="ECO:0000313" key="3">
    <source>
        <dbReference type="Proteomes" id="UP000830542"/>
    </source>
</evidence>
<dbReference type="EC" id="1.-.-.-" evidence="2"/>
<protein>
    <submittedName>
        <fullName evidence="2">TIGR03617 family F420-dependent LLM class oxidoreductase</fullName>
        <ecNumber evidence="2">1.-.-.-</ecNumber>
    </submittedName>
</protein>
<dbReference type="PANTHER" id="PTHR43244:SF2">
    <property type="entry name" value="CONSERVED HYPOTHETICAL ALANINE AND PROLINE-RICH PROTEIN"/>
    <property type="match status" value="1"/>
</dbReference>
<keyword evidence="2" id="KW-0560">Oxidoreductase</keyword>
<gene>
    <name evidence="2" type="ORF">MUK72_17320</name>
</gene>
<accession>A0AAX3AS99</accession>
<name>A0AAX3AS99_HALDO</name>
<sequence>MYWTGLSPVRSAAIFIATKQEGIVTMQFDVNLQSPSLSEVGDIAAVAEDHGFECAWITEVTHSPYTLMTRMASETNSIDIGTAIAVAFPRSPMVTAYSAWDVQSLSDGRVLLGLGTQVKGHIEHRFSVEWDSPGPRLRDYVRSLRAIWDAWATGTDVDYQGEFYSIDLCPPEFTPDPIDDPDVPIYVAGVNPYNLKIAGELCDGLHIHPVHSPEYIEEVVVPNVAEGAKYGDRTASDVTLAASVFAIVGESEQERSEKREQVRKQIAFYGSTRTYKTIFGVHGWEEVCDDLHELSVNDRWDEMGNLVTDEMIDAFSVEAATYGDLRKKIESRYDHVDRISVYEPFRGEEQWAALAD</sequence>
<keyword evidence="2" id="KW-0614">Plasmid</keyword>
<dbReference type="InterPro" id="IPR019919">
    <property type="entry name" value="Lucif-like_OxRdtase_MSMEG_2256"/>
</dbReference>
<dbReference type="InterPro" id="IPR011251">
    <property type="entry name" value="Luciferase-like_dom"/>
</dbReference>
<proteinExistence type="predicted"/>
<dbReference type="SUPFAM" id="SSF51679">
    <property type="entry name" value="Bacterial luciferase-like"/>
    <property type="match status" value="1"/>
</dbReference>
<dbReference type="RefSeq" id="WP_244706182.1">
    <property type="nucleotide sequence ID" value="NZ_BAAADN010000025.1"/>
</dbReference>
<dbReference type="Gene3D" id="3.20.20.30">
    <property type="entry name" value="Luciferase-like domain"/>
    <property type="match status" value="1"/>
</dbReference>
<dbReference type="GO" id="GO:0016705">
    <property type="term" value="F:oxidoreductase activity, acting on paired donors, with incorporation or reduction of molecular oxygen"/>
    <property type="evidence" value="ECO:0007669"/>
    <property type="project" value="InterPro"/>
</dbReference>
<dbReference type="EMBL" id="CP095007">
    <property type="protein sequence ID" value="UOO96966.1"/>
    <property type="molecule type" value="Genomic_DNA"/>
</dbReference>
<dbReference type="Proteomes" id="UP000830542">
    <property type="component" value="Plasmid unnamed2"/>
</dbReference>
<dbReference type="InterPro" id="IPR036661">
    <property type="entry name" value="Luciferase-like_sf"/>
</dbReference>
<reference evidence="2" key="1">
    <citation type="submission" date="2022-04" db="EMBL/GenBank/DDBJ databases">
        <title>Sequencing and genomic assembly of Halococcus dombrowskii.</title>
        <authorList>
            <person name="Lim S.W."/>
            <person name="MacLea K.S."/>
        </authorList>
    </citation>
    <scope>NUCLEOTIDE SEQUENCE</scope>
    <source>
        <strain evidence="2">H4</strain>
        <plasmid evidence="2">unnamed2</plasmid>
    </source>
</reference>
<dbReference type="NCBIfam" id="TIGR03617">
    <property type="entry name" value="F420_MSMEG_2256"/>
    <property type="match status" value="1"/>
</dbReference>
<keyword evidence="3" id="KW-1185">Reference proteome</keyword>
<geneLocation type="plasmid" evidence="2 3">
    <name>unnamed2</name>
</geneLocation>
<dbReference type="GeneID" id="71763646"/>
<dbReference type="Pfam" id="PF00296">
    <property type="entry name" value="Bac_luciferase"/>
    <property type="match status" value="1"/>
</dbReference>
<dbReference type="KEGG" id="hdo:MUK72_17320"/>
<dbReference type="InterPro" id="IPR050564">
    <property type="entry name" value="F420-G6PD/mer"/>
</dbReference>